<name>A0ACC6UDL1_9BURK</name>
<dbReference type="Proteomes" id="UP001558850">
    <property type="component" value="Unassembled WGS sequence"/>
</dbReference>
<evidence type="ECO:0000313" key="2">
    <source>
        <dbReference type="Proteomes" id="UP001558850"/>
    </source>
</evidence>
<dbReference type="EMBL" id="JBFRCH010000065">
    <property type="protein sequence ID" value="MEX3937746.1"/>
    <property type="molecule type" value="Genomic_DNA"/>
</dbReference>
<evidence type="ECO:0000313" key="1">
    <source>
        <dbReference type="EMBL" id="MEX3937746.1"/>
    </source>
</evidence>
<sequence length="278" mass="29913">MNLGKLALPVAPLIFFASVGVALLVSHLVSRAGRGDRARLESRDAPVFGIVLISLTVARLWFVGSYLPAYQSNLWSIVDFRDLGFDVRAGLVTGIALSIVMFVRRPPMRRAIALAVVAGMSCWAIATAAAGNSGEHETLPAVTLLDLDSHMRILSRTNGKPLVVNLWASWCGPCRAEMPMLTAVQRDMPSVDIALVNQGETPQTVRAFLETQQLSADSVLLDPALAWAKASRKRGFPTTLFYGADGTLLAAHLGSFSRATFERAIENLYPAAITASAH</sequence>
<organism evidence="1 2">
    <name type="scientific">Paraburkholderia phymatum</name>
    <dbReference type="NCBI Taxonomy" id="148447"/>
    <lineage>
        <taxon>Bacteria</taxon>
        <taxon>Pseudomonadati</taxon>
        <taxon>Pseudomonadota</taxon>
        <taxon>Betaproteobacteria</taxon>
        <taxon>Burkholderiales</taxon>
        <taxon>Burkholderiaceae</taxon>
        <taxon>Paraburkholderia</taxon>
    </lineage>
</organism>
<accession>A0ACC6UDL1</accession>
<proteinExistence type="predicted"/>
<reference evidence="1" key="1">
    <citation type="submission" date="2024-07" db="EMBL/GenBank/DDBJ databases">
        <title>A survey of Mimosa microsymbionts across Brazilian biomes reveals a high diversity of Paraburkholderia nodulating endemic species, but also that Cupriavidus is common as a symbiont of widespread species.</title>
        <authorList>
            <person name="Rouws L."/>
            <person name="Barauna A."/>
            <person name="Beukes C."/>
            <person name="Rouws J.R.C."/>
            <person name="De Faria S.M."/>
            <person name="Gross E."/>
            <person name="Bueno Dos Reis Junior F."/>
            <person name="Simon M.F."/>
            <person name="Maluk M."/>
            <person name="Odee D.W."/>
            <person name="Kenicer G."/>
            <person name="Young J.P.W."/>
            <person name="Reis V.M."/>
            <person name="Zilli J."/>
            <person name="James E.K."/>
        </authorList>
    </citation>
    <scope>NUCLEOTIDE SEQUENCE</scope>
    <source>
        <strain evidence="1">EG181B</strain>
    </source>
</reference>
<gene>
    <name evidence="1" type="ORF">AB4Y32_39595</name>
</gene>
<keyword evidence="2" id="KW-1185">Reference proteome</keyword>
<comment type="caution">
    <text evidence="1">The sequence shown here is derived from an EMBL/GenBank/DDBJ whole genome shotgun (WGS) entry which is preliminary data.</text>
</comment>
<protein>
    <submittedName>
        <fullName evidence="1">TlpA family protein disulfide reductase</fullName>
    </submittedName>
</protein>